<dbReference type="GO" id="GO:0016757">
    <property type="term" value="F:glycosyltransferase activity"/>
    <property type="evidence" value="ECO:0007669"/>
    <property type="project" value="UniProtKB-KW"/>
</dbReference>
<proteinExistence type="predicted"/>
<evidence type="ECO:0000259" key="1">
    <source>
        <dbReference type="Pfam" id="PF00535"/>
    </source>
</evidence>
<keyword evidence="2" id="KW-0808">Transferase</keyword>
<dbReference type="SUPFAM" id="SSF53448">
    <property type="entry name" value="Nucleotide-diphospho-sugar transferases"/>
    <property type="match status" value="1"/>
</dbReference>
<protein>
    <submittedName>
        <fullName evidence="2">Glycosyltransferase</fullName>
        <ecNumber evidence="2">2.4.-.-</ecNumber>
    </submittedName>
</protein>
<dbReference type="Proteomes" id="UP001197684">
    <property type="component" value="Unassembled WGS sequence"/>
</dbReference>
<sequence>MITALVSVYGFTEQVYKNIKKIEKQVDRVIIADNSKNKSFFPFGEKIIYHFNNSNKGISKAFNEILKDNQFNWCDDDYVVFFDQDTEIPENHINILINNFLSIEKKGYKIGCIGPCYYNLSSKKKEKDIKHKKISEHLYMVEQMLTSSLLSRYGILRNIDFWNEALFLDLCDWDLCWRLNNKKYICILSDMTIINHKIGRGEVKIGFLKVKEGEPIREYYQTRDCIKLLNKSYTPFFYKIRFVMQLSIRPLIHVLVLSDKKERLNYIKMGFRDFRLNRCGEIEKL</sequence>
<dbReference type="Pfam" id="PF00535">
    <property type="entry name" value="Glycos_transf_2"/>
    <property type="match status" value="1"/>
</dbReference>
<comment type="caution">
    <text evidence="2">The sequence shown here is derived from an EMBL/GenBank/DDBJ whole genome shotgun (WGS) entry which is preliminary data.</text>
</comment>
<dbReference type="AlphaFoldDB" id="A0AAW4UA52"/>
<accession>A0AAW4UA52</accession>
<dbReference type="EMBL" id="JAJCJK010000002">
    <property type="protein sequence ID" value="MCB6937223.1"/>
    <property type="molecule type" value="Genomic_DNA"/>
</dbReference>
<dbReference type="RefSeq" id="WP_306780466.1">
    <property type="nucleotide sequence ID" value="NZ_JAJCJK010000002.1"/>
</dbReference>
<evidence type="ECO:0000313" key="3">
    <source>
        <dbReference type="Proteomes" id="UP001197684"/>
    </source>
</evidence>
<evidence type="ECO:0000313" key="2">
    <source>
        <dbReference type="EMBL" id="MCB6937223.1"/>
    </source>
</evidence>
<organism evidence="2 3">
    <name type="scientific">Agathobacter rectalis</name>
    <dbReference type="NCBI Taxonomy" id="39491"/>
    <lineage>
        <taxon>Bacteria</taxon>
        <taxon>Bacillati</taxon>
        <taxon>Bacillota</taxon>
        <taxon>Clostridia</taxon>
        <taxon>Lachnospirales</taxon>
        <taxon>Lachnospiraceae</taxon>
        <taxon>Agathobacter</taxon>
    </lineage>
</organism>
<keyword evidence="2" id="KW-0328">Glycosyltransferase</keyword>
<reference evidence="2" key="1">
    <citation type="submission" date="2021-10" db="EMBL/GenBank/DDBJ databases">
        <title>Collection of gut derived symbiotic bacterial strains cultured from healthy donors.</title>
        <authorList>
            <person name="Lin H."/>
            <person name="Littmann E."/>
            <person name="Kohout C."/>
            <person name="Pamer E.G."/>
        </authorList>
    </citation>
    <scope>NUCLEOTIDE SEQUENCE</scope>
    <source>
        <strain evidence="2">DFI.9.42</strain>
    </source>
</reference>
<gene>
    <name evidence="2" type="ORF">LIZ56_02185</name>
</gene>
<dbReference type="InterPro" id="IPR001173">
    <property type="entry name" value="Glyco_trans_2-like"/>
</dbReference>
<dbReference type="InterPro" id="IPR029044">
    <property type="entry name" value="Nucleotide-diphossugar_trans"/>
</dbReference>
<feature type="domain" description="Glycosyltransferase 2-like" evidence="1">
    <location>
        <begin position="15"/>
        <end position="107"/>
    </location>
</feature>
<dbReference type="Gene3D" id="3.90.550.10">
    <property type="entry name" value="Spore Coat Polysaccharide Biosynthesis Protein SpsA, Chain A"/>
    <property type="match status" value="1"/>
</dbReference>
<name>A0AAW4UA52_9FIRM</name>
<dbReference type="EC" id="2.4.-.-" evidence="2"/>